<accession>A0A6J4S0F8</accession>
<proteinExistence type="predicted"/>
<dbReference type="AlphaFoldDB" id="A0A6J4S0F8"/>
<protein>
    <submittedName>
        <fullName evidence="1">Uncharacterized protein</fullName>
    </submittedName>
</protein>
<organism evidence="1">
    <name type="scientific">uncultured Solirubrobacteraceae bacterium</name>
    <dbReference type="NCBI Taxonomy" id="1162706"/>
    <lineage>
        <taxon>Bacteria</taxon>
        <taxon>Bacillati</taxon>
        <taxon>Actinomycetota</taxon>
        <taxon>Thermoleophilia</taxon>
        <taxon>Solirubrobacterales</taxon>
        <taxon>Solirubrobacteraceae</taxon>
        <taxon>environmental samples</taxon>
    </lineage>
</organism>
<sequence>MEVLLRKSGPLTSSVSEAFAFVRSRQETSSGGASRPACRA</sequence>
<reference evidence="1" key="1">
    <citation type="submission" date="2020-02" db="EMBL/GenBank/DDBJ databases">
        <authorList>
            <person name="Meier V. D."/>
        </authorList>
    </citation>
    <scope>NUCLEOTIDE SEQUENCE</scope>
    <source>
        <strain evidence="1">AVDCRST_MAG53</strain>
    </source>
</reference>
<dbReference type="EMBL" id="CADCVR010000021">
    <property type="protein sequence ID" value="CAA9480251.1"/>
    <property type="molecule type" value="Genomic_DNA"/>
</dbReference>
<gene>
    <name evidence="1" type="ORF">AVDCRST_MAG53-545</name>
</gene>
<evidence type="ECO:0000313" key="1">
    <source>
        <dbReference type="EMBL" id="CAA9480251.1"/>
    </source>
</evidence>
<name>A0A6J4S0F8_9ACTN</name>